<gene>
    <name evidence="2" type="ORF">V2W34_14175</name>
</gene>
<dbReference type="Pfam" id="PF12363">
    <property type="entry name" value="Phage_TAC_12"/>
    <property type="match status" value="1"/>
</dbReference>
<dbReference type="Proteomes" id="UP001356080">
    <property type="component" value="Unassembled WGS sequence"/>
</dbReference>
<dbReference type="EMBL" id="JAZHPM010000026">
    <property type="protein sequence ID" value="MEF2293144.1"/>
    <property type="molecule type" value="Genomic_DNA"/>
</dbReference>
<proteinExistence type="predicted"/>
<sequence length="126" mass="14028">MHINFNGREIELSFGLRTLTEIDKDLGLEIEGANLGEGLEMLVPKLQSGNIIGLSKIIKAATAHDKRAPKTYEDLEHVLDDIAENQGFEKFGQQVIEELGKRPMTRSLVPEGMKKEKKEKTVPSKG</sequence>
<name>A0ABU7VII2_9BACI</name>
<evidence type="ECO:0000256" key="1">
    <source>
        <dbReference type="SAM" id="MobiDB-lite"/>
    </source>
</evidence>
<reference evidence="2 3" key="1">
    <citation type="submission" date="2024-01" db="EMBL/GenBank/DDBJ databases">
        <title>Survival strategy associated with biotechnological potential of Virgibacillus dokdonensis T4.6 isolated from salt-fermented shrimp paste.</title>
        <authorList>
            <person name="Doan T.V."/>
            <person name="Quach N.T."/>
            <person name="Phi Q.-T."/>
        </authorList>
    </citation>
    <scope>NUCLEOTIDE SEQUENCE [LARGE SCALE GENOMIC DNA]</scope>
    <source>
        <strain evidence="2 3">T4.6</strain>
    </source>
</reference>
<organism evidence="2 3">
    <name type="scientific">Virgibacillus dokdonensis</name>
    <dbReference type="NCBI Taxonomy" id="302167"/>
    <lineage>
        <taxon>Bacteria</taxon>
        <taxon>Bacillati</taxon>
        <taxon>Bacillota</taxon>
        <taxon>Bacilli</taxon>
        <taxon>Bacillales</taxon>
        <taxon>Bacillaceae</taxon>
        <taxon>Virgibacillus</taxon>
    </lineage>
</organism>
<keyword evidence="3" id="KW-1185">Reference proteome</keyword>
<comment type="caution">
    <text evidence="2">The sequence shown here is derived from an EMBL/GenBank/DDBJ whole genome shotgun (WGS) entry which is preliminary data.</text>
</comment>
<feature type="region of interest" description="Disordered" evidence="1">
    <location>
        <begin position="102"/>
        <end position="126"/>
    </location>
</feature>
<evidence type="ECO:0000313" key="2">
    <source>
        <dbReference type="EMBL" id="MEF2293144.1"/>
    </source>
</evidence>
<evidence type="ECO:0000313" key="3">
    <source>
        <dbReference type="Proteomes" id="UP001356080"/>
    </source>
</evidence>
<dbReference type="InterPro" id="IPR024410">
    <property type="entry name" value="Phage_TAC_12"/>
</dbReference>
<protein>
    <submittedName>
        <fullName evidence="2">Tail assembly chaperone</fullName>
    </submittedName>
</protein>
<accession>A0ABU7VII2</accession>
<feature type="compositionally biased region" description="Basic and acidic residues" evidence="1">
    <location>
        <begin position="112"/>
        <end position="126"/>
    </location>
</feature>
<dbReference type="RefSeq" id="WP_331805693.1">
    <property type="nucleotide sequence ID" value="NZ_JAZHPM010000026.1"/>
</dbReference>